<accession>A0ABP7NYR6</accession>
<dbReference type="InterPro" id="IPR047589">
    <property type="entry name" value="DUF11_rpt"/>
</dbReference>
<protein>
    <submittedName>
        <fullName evidence="4">DUF11 domain-containing protein</fullName>
    </submittedName>
</protein>
<feature type="domain" description="DUF11" evidence="2">
    <location>
        <begin position="1190"/>
        <end position="1309"/>
    </location>
</feature>
<organism evidence="4 5">
    <name type="scientific">Pedobacter ginsengiterrae</name>
    <dbReference type="NCBI Taxonomy" id="871696"/>
    <lineage>
        <taxon>Bacteria</taxon>
        <taxon>Pseudomonadati</taxon>
        <taxon>Bacteroidota</taxon>
        <taxon>Sphingobacteriia</taxon>
        <taxon>Sphingobacteriales</taxon>
        <taxon>Sphingobacteriaceae</taxon>
        <taxon>Pedobacter</taxon>
    </lineage>
</organism>
<evidence type="ECO:0000313" key="4">
    <source>
        <dbReference type="EMBL" id="GAA3956444.1"/>
    </source>
</evidence>
<dbReference type="NCBIfam" id="TIGR01451">
    <property type="entry name" value="B_ant_repeat"/>
    <property type="match status" value="24"/>
</dbReference>
<dbReference type="SUPFAM" id="SSF49401">
    <property type="entry name" value="Bacterial adhesins"/>
    <property type="match status" value="1"/>
</dbReference>
<feature type="domain" description="DUF7507" evidence="3">
    <location>
        <begin position="3994"/>
        <end position="4091"/>
    </location>
</feature>
<dbReference type="Gene3D" id="2.60.40.2700">
    <property type="match status" value="1"/>
</dbReference>
<feature type="domain" description="DUF11" evidence="2">
    <location>
        <begin position="1445"/>
        <end position="1562"/>
    </location>
</feature>
<dbReference type="SUPFAM" id="SSF49899">
    <property type="entry name" value="Concanavalin A-like lectins/glucanases"/>
    <property type="match status" value="1"/>
</dbReference>
<dbReference type="Pfam" id="PF13585">
    <property type="entry name" value="CHU_C"/>
    <property type="match status" value="1"/>
</dbReference>
<feature type="region of interest" description="Disordered" evidence="1">
    <location>
        <begin position="4188"/>
        <end position="4221"/>
    </location>
</feature>
<feature type="domain" description="DUF11" evidence="2">
    <location>
        <begin position="1317"/>
        <end position="1434"/>
    </location>
</feature>
<dbReference type="EMBL" id="BAABAK010000003">
    <property type="protein sequence ID" value="GAA3956444.1"/>
    <property type="molecule type" value="Genomic_DNA"/>
</dbReference>
<dbReference type="InterPro" id="IPR051172">
    <property type="entry name" value="Chlamydia_OmcB"/>
</dbReference>
<feature type="domain" description="DUF11" evidence="2">
    <location>
        <begin position="2091"/>
        <end position="2210"/>
    </location>
</feature>
<evidence type="ECO:0000256" key="1">
    <source>
        <dbReference type="SAM" id="MobiDB-lite"/>
    </source>
</evidence>
<dbReference type="Proteomes" id="UP001501081">
    <property type="component" value="Unassembled WGS sequence"/>
</dbReference>
<evidence type="ECO:0000313" key="5">
    <source>
        <dbReference type="Proteomes" id="UP001501081"/>
    </source>
</evidence>
<feature type="domain" description="DUF11" evidence="2">
    <location>
        <begin position="1706"/>
        <end position="1824"/>
    </location>
</feature>
<feature type="domain" description="DUF7507" evidence="3">
    <location>
        <begin position="4236"/>
        <end position="4333"/>
    </location>
</feature>
<feature type="compositionally biased region" description="Polar residues" evidence="1">
    <location>
        <begin position="4188"/>
        <end position="4202"/>
    </location>
</feature>
<dbReference type="Pfam" id="PF01345">
    <property type="entry name" value="DUF11"/>
    <property type="match status" value="18"/>
</dbReference>
<feature type="compositionally biased region" description="Polar residues" evidence="1">
    <location>
        <begin position="4433"/>
        <end position="4454"/>
    </location>
</feature>
<feature type="domain" description="DUF11" evidence="2">
    <location>
        <begin position="1580"/>
        <end position="1681"/>
    </location>
</feature>
<feature type="domain" description="DUF11" evidence="2">
    <location>
        <begin position="1835"/>
        <end position="1947"/>
    </location>
</feature>
<feature type="domain" description="DUF11" evidence="2">
    <location>
        <begin position="3260"/>
        <end position="3346"/>
    </location>
</feature>
<feature type="domain" description="DUF7507" evidence="3">
    <location>
        <begin position="3873"/>
        <end position="3970"/>
    </location>
</feature>
<feature type="domain" description="DUF7507" evidence="3">
    <location>
        <begin position="4592"/>
        <end position="4684"/>
    </location>
</feature>
<feature type="region of interest" description="Disordered" evidence="1">
    <location>
        <begin position="4433"/>
        <end position="4466"/>
    </location>
</feature>
<feature type="domain" description="DUF11" evidence="2">
    <location>
        <begin position="3005"/>
        <end position="3107"/>
    </location>
</feature>
<feature type="domain" description="DUF7507" evidence="3">
    <location>
        <begin position="4115"/>
        <end position="4210"/>
    </location>
</feature>
<feature type="domain" description="DUF11" evidence="2">
    <location>
        <begin position="1063"/>
        <end position="1180"/>
    </location>
</feature>
<dbReference type="Pfam" id="PF24346">
    <property type="entry name" value="DUF7507"/>
    <property type="match status" value="9"/>
</dbReference>
<feature type="region of interest" description="Disordered" evidence="1">
    <location>
        <begin position="1544"/>
        <end position="1566"/>
    </location>
</feature>
<feature type="domain" description="DUF7507" evidence="3">
    <location>
        <begin position="3639"/>
        <end position="3736"/>
    </location>
</feature>
<dbReference type="InterPro" id="IPR001434">
    <property type="entry name" value="OmcB-like_DUF11"/>
</dbReference>
<feature type="domain" description="DUF7507" evidence="3">
    <location>
        <begin position="4476"/>
        <end position="4570"/>
    </location>
</feature>
<feature type="domain" description="DUF11" evidence="2">
    <location>
        <begin position="2349"/>
        <end position="2473"/>
    </location>
</feature>
<dbReference type="Gene3D" id="2.60.40.10">
    <property type="entry name" value="Immunoglobulins"/>
    <property type="match status" value="4"/>
</dbReference>
<dbReference type="PANTHER" id="PTHR34819">
    <property type="entry name" value="LARGE CYSTEINE-RICH PERIPLASMIC PROTEIN OMCB"/>
    <property type="match status" value="1"/>
</dbReference>
<feature type="domain" description="DUF11" evidence="2">
    <location>
        <begin position="2479"/>
        <end position="2596"/>
    </location>
</feature>
<dbReference type="InterPro" id="IPR026341">
    <property type="entry name" value="T9SS_type_B"/>
</dbReference>
<feature type="domain" description="DUF11" evidence="2">
    <location>
        <begin position="3384"/>
        <end position="3492"/>
    </location>
</feature>
<feature type="domain" description="DUF7507" evidence="3">
    <location>
        <begin position="4357"/>
        <end position="4454"/>
    </location>
</feature>
<feature type="compositionally biased region" description="Polar residues" evidence="1">
    <location>
        <begin position="3959"/>
        <end position="3971"/>
    </location>
</feature>
<feature type="region of interest" description="Disordered" evidence="1">
    <location>
        <begin position="3959"/>
        <end position="3981"/>
    </location>
</feature>
<sequence>MLWTKSSAQFTLSENFKGSNAPGIKLGNDALLTSGNADAVNQGWLRLTNDVGDQRGYAFIDKSFPSTLGVLVDFEYKTWHNSSEGADGIVVFLFNGNITQTDFRTGGSGAGLGYAPRGDQSLAGLKGAYLGIGLDEFGNFSSNFGAGAPANTGTTYTENTPSAGLTLGRYPNSITLRGSESDKYRLLAKNTLPISAGNTVQYTTGGTTSRPADGTFYRRVQIEIKPNANGRYDIIVRWATTPGGAYTQLFTYSLVDQGGVSYAPPSTLKLGFVSATGGSFNKHEIRNVQVTTPGNLRVNKRADKDFLRTVSTGDANKVTYTIDVNNDTPTAVNNVQFKDRLTDASGNLISNAAFTINSITLSGFKAGSSIPLPTTNEITGSLNMDPNTTGKVTVIGTIGSIPAGNNLVNTVNIVPTDITDLDIDNNTFVVNTPVLAENVDLTISKTSANPCLSSTGNTFTTVVSNVGTLATTSGNSIVVTKSYPTSYTFTPGTNTGWTRTGPVLTGSNNVYTYTYTGGVLNSGASSSPILYTVTAPAGSSTYVDDVQVKYVNSGGANIEVAANLNNNTSSNTLSTVSAKPAVTTPVTYCLNATATALSATATNGNTLLWYRTKGGVSSVNAPVPSTTAAGNSSYFVTQTNGSCESDYAEIIVTVQAAVNAGSIGSNQTICNGGSVTALTSSSVGSGGTTGSTTAYRWDKSVDNGTTWTSIPGATGTTYSPGALSQTTQFRRVYISTLNGVSCEAATIPVTITVQNVVGAGSIGADQTICTGTIPAPLSSVTVGTGSTGSTLSYRWESSLNGTQWNVITGATAASYTPTAALTATTQFRRVTISTLNTVACSSIPSNVVTVSVNLNPTTAIAGSDLEQFNSGVFTMQGNAPTVGSGSWSVVTGTATIADPADRNTTVTIAQSTSATLRWTISNGPCASSSDDVLITYTKRSNLQITKTVDKINPVVGDNVTFTLVAKNNGPSDASAVKVTDLLKAGYTFVSSSSVNYTASNGEWLIGTLANGASQTLTLIARVNANAATADYANTASIIGAETDPDVANNTSTLNTITPIPSVDIEVNKTATPKPAIAGQALTYSITLKNNGPSAIRTSDVFTLTENLPAGYTANNFSPSSGTYNSSTGNWSGLALASGQQATLTITGNVAPTATGTLSNTVSIAVPSGISDPNISNNSKTDNTIISRLVDLGITKTSNPKPVISGNNLTYTITLSNSGPSGLLPADIVKINENFPAGYTASTFTPSTGVFDKNTGNWTGLTLSQGQTATLTIVGVVAANASGTLSNTASVVAPLGTTDNNSANNSATETTAVSRQIDFEITKTATPKPAVAGETLTYTIAVTNKGISSMNATDVLKVVDALPTGFTASSYNPSSGTYDSATGNWNGLSLTSGQTANLTITGKVESAATGSLSNRVVLTPPQGITDPITNNNEATDITSIVSKPVLAITKSGASGLTAGSAVNYTLKIVNTGSSDAVNAAINDAVPTGVENVTWTATANGSATVVSGASGSGNAVALKANIPSGNANNFISVNINGTLNPAATGSVNNTASVTPSEPQGSGSNSAVNSNVTSSSGIVISKAGPSSASAGDAISYRIEVGNNGPSNATAVQISDNVPAGLTNVSWTSQTQGGASITSGVTGSGNSINLVANVPAGAQHKVILNVSGTIKPDFNGALTNTAVATPGETGSTPVSAQAVTNINSKPLFTITKSGPPTVTAGNTISYTITVRNTGPSNSTSTSITDNIPAGITGVSWTSTVTDGSVNITTGANGTGNALSLTGNFNANSTVQINVTGKVSSDLLGNIVNSAVVKPAEAGVVPVTSNEVNTSVSTKSGLTIAKNGPSSIVSGTNIIYTIEVGNTGPSDALSASIADLIPSEILSPSWTSTSQGTARILSGGTGSGNTLQTVANVPAGAANKVIITIIGKASPSYNGSITNTANVTATELNSASPQSSVTTSINRVPTVSITKNGPSSVISGANISYSIDVINTSTADAQNLEIKDLVSTEISGVSWNAVAAGSSSINTSAYGTGNNITLNGNIPAGAANKITLNITGKVSAGYSGILGNTASATPAETGTTVKSSSVNTAVQKIPVLAIEKTGPENISAGQNISYTIKVKNTATANADLATIADNVPADIQNVTWGATTSGSASINGAVNGTGNTISLVGNIPAGSGNEISITINGTVNPSANANLVNTATVTPSENGASAKTSNTITTQVSKTPSVSLIKTGPASAKAGERVTYIIDAVNAGPSNANSLALADVVPATLTNVSWTAVASGTSTLTATSGSGNVSLNGNLNVGNSNKIQIRVSGTIPASQLNTTINNIAMATPVETGVTVNSNAIATVISNKSNISIVKSAPVSINAGEIVNYTLLVKNTGPSNAIDATIADAVPADIQNVSWTAVSSGTANITFGASGTGNAVSLKANLPVGDANTILVQITGKLNPAFIGTSLTNTATVTPSENGNPAVNSNTATTAVSKQADLRISKTGPSNLFAGEQATYTITVENQGPGDVVGAIISDLLPAGIINASWTVATQGAATANVNSGTGNLNLSASLKAGGTDKVVVTLIGTVDPGYLTASLSNTATATPPTGVTDPSPASAFVTTTIARKANVRIVKSGPANAKAGEQIDYTLKITNQGPSRAIGTTIVDNLPTGILPGSITWTATATSGSTVSTTSGTGNVNLTADIAPTSGIIEVKVKATVSPSLADGASISNIATATIGAGIIDPELANNTSTFNTIVDNDPNFTIAKSGPANANVGDQITYTILIKNTGSGDITDAFIVDNVPDDVEVLNWSATVNGVALIKSGSAAAGTTNNIYTVGDIPTGNNSILITVNGIIKQSAGSSFTNRAEATSGVVKGSSVTTSVNRSTDIAVIKAGPQSVSAGENITYTVNVYNNGSVDINDLILADNVNPLLTGVSWSATATGSASVSSTPNGLGNAIELTGNIAGGQGNFITLTINGKVPSNAVVGPLTNTATVTLPAGVTDYNTANNSSSVSTNVIGTPTLVLQKTGPSTASAGNQITYKIKVENTGPSDAIGVNITDALQAELVVASWTATNNGTLATITGAASGTGNVSTVANIPSGSYLMIDINATINPDFSGTIRNAASAKIGTSPAVLSPEIATVVTKVTNLTIAKSAPSILSAGQPIVYTIEVSNNGPSNAVAAVLTDNIPASVVNPSWSSTTSGGAVVTANPTGTGNTLSLTANIPSGGKVFVTINGTLASSATGNISNTATITPSETGNLPVVSTPAVTVIKQSPNLLLTKSAPTVSSGGREITYSLKLTNSGPSDAVGTILTDAVPSDVVNVSWISAVANGATITSGSTGTGNNVSLTVNVPVNGTIDVTIKGTINPLFKNTLVNIANASPSEPGVPQAQSTTSTLVSPSVDMVISKSGPANVSAGATINYQVVVRNNGPSTALNAIIADLVPAEINNVEWTATAEGATTILSAQQGTGNNISVNADLPSAAGDRIVIDIKGTVSAAFNGNISNAASVTPVETGNALISTPVITAVSRQPIIKITKGGPAILRSGNKISYLINVVNEGTGDAQNLAISDTAPTALNNLSWAVQTLGTAIASTASGTGDINITADLPAGASNGINIYVTGEIPALFDGTILNTVTAQPAESGASSSTSSVSTTVYRSSLTLVKTALNPVSKAGDVINYELSINNTGTSVLTDLVIDDAGADAGSISPATIASLAAGSVVKVTAKHTLSQADVDRGSFSNSAIVLAKAPDASEVRDVSGGTPTDDLPTIVQITPIPGVTLVKTVVGAVPNQAGQSLNYNLTVKNTGNVTLNNLVITDANALVAGSPIAQLAPGVSATITASHLLTQSDVDAGTYSNSAEVTASPAIGSNITDKSGTDESNDSPTVSVITPNGAMSLSKVANNTGSKAGDVVNYTLVVKNIGNLTLANVVVNDIGADAGSILPASIAVLAPNAAVTITAQHTLTQTDVDQGTYSNQASVVASDTKGNQVSNAKSDDPGTPSVDDATIVTITPIGAIALTKAADNAGSKAGDVINYTIVATNTGNVTLNNVVISDTGADAGSILPANVTSLSPNASTTFKAKHTLTQSEVDNGTYSNQASVSGMNPKGTIITDPKSDDPNTPTLDDATVVSIAANGAMSLTKVADNTGSKAGDVINYTIAVKNTGNVTLSNVVVSDAGADNGSITPAAIVTLAPNATATVTAKHTLSQNEVDNGSYSNQASVSGTDPKGTVIGNLKSDDPSTAAPGDATVIAIGANGSMSLTKVANNTGNKAGDVINYTILVRNTGNVTLSNVLVSDNGADAGSITPSSITSLAPNATATVTAKHTLTQANVDQGVYSNQASVGATDTKGNQVSNLKSDDPNTVAVDDATITAIAASGSMSLTKVANNTGNRAGDIINYTIVVTNTGNITLSNIIVSDAGADTGSILPANIATLAPNASASVTAKHTLTQSEIDNGSFSNQASVSGNSPNGSVISKQKSDDPNTTQIDDATTTLTVSSPAITIVKTAVLSTDGNTITYSFNIKNTGNVTASGVTITDAKIGLIRRLPAALAPGASIVETATYTLTQADKNARSVSNSATVVAQAPNGQAFSDISGTADNNDTPTVTLVPEKGLISLVKTASFTGNKITYTFTIKNVGNVSLDVIQLTDAKLGLVNKAIAVAGGLLPGASVVATEVYTLTQADKDLGSVSNTASVQASAPSGIIVQDVSGTADGNNTPTIITVPKSPIAFDDKGETKANSPLVIDVLGNDDPGNSTLDKSTIEIVSSPTHGTVKVNADGTITYTPNPGYTGADSFQYRVKDAFGYSTNVATVTLNSNFFEIKVPNLFTPNGDGINDVFEIRGLNQYGENQLQIVNRWGNEVFHATNYQNNWTGEGLNEGTYYYLLRVKRIGSNEYEVLKGYITLIRAFKK</sequence>
<feature type="compositionally biased region" description="Polar residues" evidence="1">
    <location>
        <begin position="1544"/>
        <end position="1557"/>
    </location>
</feature>
<reference evidence="5" key="1">
    <citation type="journal article" date="2019" name="Int. J. Syst. Evol. Microbiol.">
        <title>The Global Catalogue of Microorganisms (GCM) 10K type strain sequencing project: providing services to taxonomists for standard genome sequencing and annotation.</title>
        <authorList>
            <consortium name="The Broad Institute Genomics Platform"/>
            <consortium name="The Broad Institute Genome Sequencing Center for Infectious Disease"/>
            <person name="Wu L."/>
            <person name="Ma J."/>
        </authorList>
    </citation>
    <scope>NUCLEOTIDE SEQUENCE [LARGE SCALE GENOMIC DNA]</scope>
    <source>
        <strain evidence="5">JCM 17338</strain>
    </source>
</reference>
<dbReference type="InterPro" id="IPR008966">
    <property type="entry name" value="Adhesion_dom_sf"/>
</dbReference>
<evidence type="ECO:0000259" key="2">
    <source>
        <dbReference type="Pfam" id="PF01345"/>
    </source>
</evidence>
<dbReference type="PANTHER" id="PTHR34819:SF3">
    <property type="entry name" value="CELL SURFACE PROTEIN"/>
    <property type="match status" value="1"/>
</dbReference>
<comment type="caution">
    <text evidence="4">The sequence shown here is derived from an EMBL/GenBank/DDBJ whole genome shotgun (WGS) entry which is preliminary data.</text>
</comment>
<dbReference type="Gene3D" id="2.60.40.3080">
    <property type="match status" value="1"/>
</dbReference>
<gene>
    <name evidence="4" type="ORF">GCM10022246_07970</name>
</gene>
<dbReference type="InterPro" id="IPR013320">
    <property type="entry name" value="ConA-like_dom_sf"/>
</dbReference>
<feature type="domain" description="DUF11" evidence="2">
    <location>
        <begin position="2613"/>
        <end position="2735"/>
    </location>
</feature>
<dbReference type="InterPro" id="IPR013783">
    <property type="entry name" value="Ig-like_fold"/>
</dbReference>
<feature type="domain" description="DUF11" evidence="2">
    <location>
        <begin position="942"/>
        <end position="1053"/>
    </location>
</feature>
<feature type="domain" description="DUF11" evidence="2">
    <location>
        <begin position="2869"/>
        <end position="2995"/>
    </location>
</feature>
<dbReference type="InterPro" id="IPR055354">
    <property type="entry name" value="DUF7507"/>
</dbReference>
<name>A0ABP7NYR6_9SPHI</name>
<proteinExistence type="predicted"/>
<dbReference type="NCBIfam" id="TIGR04131">
    <property type="entry name" value="Bac_Flav_CTERM"/>
    <property type="match status" value="1"/>
</dbReference>
<dbReference type="Pfam" id="PF17963">
    <property type="entry name" value="Big_9"/>
    <property type="match status" value="1"/>
</dbReference>
<feature type="domain" description="DUF11" evidence="2">
    <location>
        <begin position="3130"/>
        <end position="3237"/>
    </location>
</feature>
<feature type="domain" description="DUF11" evidence="2">
    <location>
        <begin position="2225"/>
        <end position="2327"/>
    </location>
</feature>
<keyword evidence="5" id="KW-1185">Reference proteome</keyword>
<feature type="domain" description="DUF7507" evidence="3">
    <location>
        <begin position="3756"/>
        <end position="3852"/>
    </location>
</feature>
<evidence type="ECO:0000259" key="3">
    <source>
        <dbReference type="Pfam" id="PF24346"/>
    </source>
</evidence>